<dbReference type="InterPro" id="IPR023577">
    <property type="entry name" value="CYTH_domain"/>
</dbReference>
<dbReference type="InterPro" id="IPR033469">
    <property type="entry name" value="CYTH-like_dom_sf"/>
</dbReference>
<feature type="domain" description="CYTH" evidence="1">
    <location>
        <begin position="2"/>
        <end position="173"/>
    </location>
</feature>
<dbReference type="SUPFAM" id="SSF55154">
    <property type="entry name" value="CYTH-like phosphatases"/>
    <property type="match status" value="1"/>
</dbReference>
<name>A0AA94L310_DESDE</name>
<evidence type="ECO:0000259" key="1">
    <source>
        <dbReference type="PROSITE" id="PS51707"/>
    </source>
</evidence>
<accession>A0AA94L310</accession>
<evidence type="ECO:0000313" key="2">
    <source>
        <dbReference type="EMBL" id="SFW65072.1"/>
    </source>
</evidence>
<dbReference type="InterPro" id="IPR008173">
    <property type="entry name" value="Adenylyl_cyclase_CyaB"/>
</dbReference>
<organism evidence="2 3">
    <name type="scientific">Desulfovibrio desulfuricans</name>
    <dbReference type="NCBI Taxonomy" id="876"/>
    <lineage>
        <taxon>Bacteria</taxon>
        <taxon>Pseudomonadati</taxon>
        <taxon>Thermodesulfobacteriota</taxon>
        <taxon>Desulfovibrionia</taxon>
        <taxon>Desulfovibrionales</taxon>
        <taxon>Desulfovibrionaceae</taxon>
        <taxon>Desulfovibrio</taxon>
    </lineage>
</organism>
<comment type="caution">
    <text evidence="2">The sequence shown here is derived from an EMBL/GenBank/DDBJ whole genome shotgun (WGS) entry which is preliminary data.</text>
</comment>
<dbReference type="RefSeq" id="WP_072312277.1">
    <property type="nucleotide sequence ID" value="NZ_FPIW01000053.1"/>
</dbReference>
<dbReference type="Proteomes" id="UP000182680">
    <property type="component" value="Unassembled WGS sequence"/>
</dbReference>
<dbReference type="PANTHER" id="PTHR21028:SF2">
    <property type="entry name" value="CYTH DOMAIN-CONTAINING PROTEIN"/>
    <property type="match status" value="1"/>
</dbReference>
<dbReference type="AlphaFoldDB" id="A0AA94L310"/>
<proteinExistence type="predicted"/>
<reference evidence="3" key="1">
    <citation type="submission" date="2016-11" db="EMBL/GenBank/DDBJ databases">
        <authorList>
            <person name="Jaros S."/>
            <person name="Januszkiewicz K."/>
            <person name="Wedrychowicz H."/>
        </authorList>
    </citation>
    <scope>NUCLEOTIDE SEQUENCE [LARGE SCALE GENOMIC DNA]</scope>
    <source>
        <strain evidence="3">DSM 7057</strain>
    </source>
</reference>
<sequence>MALEVERKFPDIKLDSLRRKLVEAGAFCLGAHFESNTVFDAQDGSLAATGRLLRLRSQEWKTRLRHVLTLKLPAEVPAGAGQYKVREEREVGVADASAMKHILEGLGYRAVAQYEKIREPWLLDGVEVELDVLPFMEGAELEGEPGAIEAMQRRLGLDKTAMSTKNYHQLHQEWLQRNNLPARRSFVFSEAQRKAWRQQLGLGEENAVPPVSR</sequence>
<dbReference type="EMBL" id="FPIW01000053">
    <property type="protein sequence ID" value="SFW65072.1"/>
    <property type="molecule type" value="Genomic_DNA"/>
</dbReference>
<dbReference type="PROSITE" id="PS51707">
    <property type="entry name" value="CYTH"/>
    <property type="match status" value="1"/>
</dbReference>
<dbReference type="Gene3D" id="2.40.320.10">
    <property type="entry name" value="Hypothetical Protein Pfu-838710-001"/>
    <property type="match status" value="1"/>
</dbReference>
<dbReference type="SMART" id="SM01118">
    <property type="entry name" value="CYTH"/>
    <property type="match status" value="1"/>
</dbReference>
<protein>
    <submittedName>
        <fullName evidence="2">Adenylate cyclase, class 2</fullName>
    </submittedName>
</protein>
<dbReference type="CDD" id="cd07890">
    <property type="entry name" value="CYTH-like_AC_IV-like"/>
    <property type="match status" value="1"/>
</dbReference>
<dbReference type="PANTHER" id="PTHR21028">
    <property type="entry name" value="SI:CH211-156B7.4"/>
    <property type="match status" value="1"/>
</dbReference>
<dbReference type="Pfam" id="PF01928">
    <property type="entry name" value="CYTH"/>
    <property type="match status" value="1"/>
</dbReference>
<gene>
    <name evidence="2" type="ORF">SAMN02910291_02290</name>
</gene>
<evidence type="ECO:0000313" key="3">
    <source>
        <dbReference type="Proteomes" id="UP000182680"/>
    </source>
</evidence>